<evidence type="ECO:0000256" key="5">
    <source>
        <dbReference type="ARBA" id="ARBA00047942"/>
    </source>
</evidence>
<dbReference type="InterPro" id="IPR050953">
    <property type="entry name" value="N4_N6_ade-DNA_methylase"/>
</dbReference>
<dbReference type="InterPro" id="IPR029063">
    <property type="entry name" value="SAM-dependent_MTases_sf"/>
</dbReference>
<dbReference type="InterPro" id="IPR002052">
    <property type="entry name" value="DNA_methylase_N6_adenine_CS"/>
</dbReference>
<dbReference type="GO" id="GO:0003677">
    <property type="term" value="F:DNA binding"/>
    <property type="evidence" value="ECO:0007669"/>
    <property type="project" value="InterPro"/>
</dbReference>
<evidence type="ECO:0000256" key="3">
    <source>
        <dbReference type="ARBA" id="ARBA00022679"/>
    </source>
</evidence>
<reference evidence="7 8" key="1">
    <citation type="journal article" date="2015" name="Genome Announc.">
        <title>Complete Genome Sequence of the Type Strain Corynebacterium testudinoris DSM 44614, Recovered from Necrotic Lesions in the Mouth of a Tortoise.</title>
        <authorList>
            <person name="Ruckert C."/>
            <person name="Kriete M."/>
            <person name="Jaenicke S."/>
            <person name="Winkler A."/>
            <person name="Tauch A."/>
        </authorList>
    </citation>
    <scope>NUCLEOTIDE SEQUENCE [LARGE SCALE GENOMIC DNA]</scope>
    <source>
        <strain evidence="7 8">DSM 44614</strain>
    </source>
</reference>
<name>A0A0G3H7Q9_9CORY</name>
<dbReference type="EMBL" id="CP011545">
    <property type="protein sequence ID" value="AKK09446.1"/>
    <property type="molecule type" value="Genomic_DNA"/>
</dbReference>
<dbReference type="Pfam" id="PF02384">
    <property type="entry name" value="N6_Mtase"/>
    <property type="match status" value="1"/>
</dbReference>
<evidence type="ECO:0000256" key="2">
    <source>
        <dbReference type="ARBA" id="ARBA00022603"/>
    </source>
</evidence>
<keyword evidence="8" id="KW-1185">Reference proteome</keyword>
<keyword evidence="3" id="KW-0808">Transferase</keyword>
<dbReference type="GO" id="GO:0009307">
    <property type="term" value="P:DNA restriction-modification system"/>
    <property type="evidence" value="ECO:0007669"/>
    <property type="project" value="UniProtKB-KW"/>
</dbReference>
<keyword evidence="4" id="KW-0680">Restriction system</keyword>
<dbReference type="Proteomes" id="UP000035540">
    <property type="component" value="Chromosome"/>
</dbReference>
<dbReference type="KEGG" id="cted:CTEST_10105"/>
<feature type="domain" description="DNA methylase adenine-specific" evidence="6">
    <location>
        <begin position="299"/>
        <end position="403"/>
    </location>
</feature>
<dbReference type="GO" id="GO:0009007">
    <property type="term" value="F:site-specific DNA-methyltransferase (adenine-specific) activity"/>
    <property type="evidence" value="ECO:0007669"/>
    <property type="project" value="UniProtKB-EC"/>
</dbReference>
<dbReference type="PROSITE" id="PS00092">
    <property type="entry name" value="N6_MTASE"/>
    <property type="match status" value="1"/>
</dbReference>
<keyword evidence="2 7" id="KW-0489">Methyltransferase</keyword>
<dbReference type="InterPro" id="IPR003356">
    <property type="entry name" value="DNA_methylase_A-5"/>
</dbReference>
<evidence type="ECO:0000259" key="6">
    <source>
        <dbReference type="Pfam" id="PF02384"/>
    </source>
</evidence>
<organism evidence="7 8">
    <name type="scientific">Corynebacterium testudinoris</name>
    <dbReference type="NCBI Taxonomy" id="136857"/>
    <lineage>
        <taxon>Bacteria</taxon>
        <taxon>Bacillati</taxon>
        <taxon>Actinomycetota</taxon>
        <taxon>Actinomycetes</taxon>
        <taxon>Mycobacteriales</taxon>
        <taxon>Corynebacteriaceae</taxon>
        <taxon>Corynebacterium</taxon>
    </lineage>
</organism>
<accession>A0A0G3H7Q9</accession>
<evidence type="ECO:0000313" key="7">
    <source>
        <dbReference type="EMBL" id="AKK09446.1"/>
    </source>
</evidence>
<comment type="catalytic activity">
    <reaction evidence="5">
        <text>a 2'-deoxyadenosine in DNA + S-adenosyl-L-methionine = an N(6)-methyl-2'-deoxyadenosine in DNA + S-adenosyl-L-homocysteine + H(+)</text>
        <dbReference type="Rhea" id="RHEA:15197"/>
        <dbReference type="Rhea" id="RHEA-COMP:12418"/>
        <dbReference type="Rhea" id="RHEA-COMP:12419"/>
        <dbReference type="ChEBI" id="CHEBI:15378"/>
        <dbReference type="ChEBI" id="CHEBI:57856"/>
        <dbReference type="ChEBI" id="CHEBI:59789"/>
        <dbReference type="ChEBI" id="CHEBI:90615"/>
        <dbReference type="ChEBI" id="CHEBI:90616"/>
        <dbReference type="EC" id="2.1.1.72"/>
    </reaction>
</comment>
<dbReference type="Gene3D" id="3.40.50.150">
    <property type="entry name" value="Vaccinia Virus protein VP39"/>
    <property type="match status" value="1"/>
</dbReference>
<dbReference type="PANTHER" id="PTHR33841:SF1">
    <property type="entry name" value="DNA METHYLTRANSFERASE A"/>
    <property type="match status" value="1"/>
</dbReference>
<evidence type="ECO:0000313" key="8">
    <source>
        <dbReference type="Proteomes" id="UP000035540"/>
    </source>
</evidence>
<evidence type="ECO:0000256" key="4">
    <source>
        <dbReference type="ARBA" id="ARBA00022747"/>
    </source>
</evidence>
<evidence type="ECO:0000256" key="1">
    <source>
        <dbReference type="ARBA" id="ARBA00011900"/>
    </source>
</evidence>
<dbReference type="GO" id="GO:0032259">
    <property type="term" value="P:methylation"/>
    <property type="evidence" value="ECO:0007669"/>
    <property type="project" value="UniProtKB-KW"/>
</dbReference>
<dbReference type="PATRIC" id="fig|136857.5.peg.2007"/>
<sequence length="1025" mass="115345">MGVSESLFKRLASPLETARTEADIQSDIKTLLLVGEFDLDAPRLEEQIGDGTRRRIDVATGATVIEVKRQLTNEQADADFISQLHGYVRTRMSQDGSRYNGILTDGRSWWLYEVDPAAATFARRSTFELTTADKGDDLVEWLQAVLATRHNVRPTQNTIETMLGADSPAYRQDVAYLESLYNQVADEPMVGLKRQLWARLLRSALGTNFDNQTKLFIDHTLLVIEASAIGHAVMGLSLEDLITHPEQLLSGEEFRQAGIYNVIEPGFFDWVLLAGDEGRRFLTRIVHRIAVFDWASIDHDVLKILYESIINPESRKSMGEYYTPDWLAEGIVDKALTDPLAQSALDPACGSGTFVFQAIRRIARAAEEAGWSSAQTVEHIQNHVFGLDIHPVSVMLARVTYLLALGELLQDRDDIWVPVHLGDSMQWFQPGDHDENVVRINTDAADLAVEEEDALFSIGRTLAFPLDSMEDTDTFDQLVTAMTDRAKEHTDSTQARPQAGPILRKFGIGKNNPDYVTLEETFNLLCDLNAEGRDSIWGFYVRNQVRPLWLSMDGRRVDVLIGNPPWVAYRFMTPDMQSKYKAFAEKHGIWEGREVATQQDLVALFIVRSVEKYLVKGGSFNFVTPLAVLSRKAYDGFRTGKWGRYLRGEVTELWDLEKIRPAIFPVPSAVIFGRKHIFDPRAYQKLPPSGFPKVKKVMEGLRDKEGWEKTAANLTVEEQKNTVIGVDPGIRSPYNDVVVNGATIFPRFLFFVTEEQVATSKLGKKTGTTAVASQRGKLDKAPWKDLPGLEGVLPSKFIFDVHLGSTTAPFRLLAPWRAVLPITGDKLMTESEIDTGNDRLRAWWNEASDLWEANKTKQSKLSLWENLNYQQKIVRQLGATKHRVVYSKAGNTLAAARIDNPRLIIDHKLYWMPAGGLSEARYLTAILNAPETTERVSVYQSRGLFGARDFDKNVWRLPIPKYDPRNDVHVLLAELAEQAEEIAAQVDVSTFGFQRIRKLIRAELEKAGVQAKLDEAVRELLGTVP</sequence>
<dbReference type="GO" id="GO:0008170">
    <property type="term" value="F:N-methyltransferase activity"/>
    <property type="evidence" value="ECO:0007669"/>
    <property type="project" value="InterPro"/>
</dbReference>
<protein>
    <recommendedName>
        <fullName evidence="1">site-specific DNA-methyltransferase (adenine-specific)</fullName>
        <ecNumber evidence="1">2.1.1.72</ecNumber>
    </recommendedName>
</protein>
<dbReference type="EC" id="2.1.1.72" evidence="1"/>
<dbReference type="SUPFAM" id="SSF53335">
    <property type="entry name" value="S-adenosyl-L-methionine-dependent methyltransferases"/>
    <property type="match status" value="1"/>
</dbReference>
<dbReference type="PRINTS" id="PR00507">
    <property type="entry name" value="N12N6MTFRASE"/>
</dbReference>
<dbReference type="AlphaFoldDB" id="A0A0G3H7Q9"/>
<reference evidence="8" key="2">
    <citation type="submission" date="2015-05" db="EMBL/GenBank/DDBJ databases">
        <title>Complete genome sequence of Corynebacterium testudinoris DSM 44614, recovered from necrotic lesions in the mouth of a tortoise.</title>
        <authorList>
            <person name="Ruckert C."/>
            <person name="Albersmeier A."/>
            <person name="Winkler A."/>
            <person name="Tauch A."/>
        </authorList>
    </citation>
    <scope>NUCLEOTIDE SEQUENCE [LARGE SCALE GENOMIC DNA]</scope>
    <source>
        <strain evidence="8">DSM 44614</strain>
    </source>
</reference>
<proteinExistence type="predicted"/>
<dbReference type="REBASE" id="113857">
    <property type="entry name" value="Cte44614ORF10105P"/>
</dbReference>
<gene>
    <name evidence="7" type="ORF">CTEST_10105</name>
</gene>
<dbReference type="PANTHER" id="PTHR33841">
    <property type="entry name" value="DNA METHYLTRANSFERASE YEEA-RELATED"/>
    <property type="match status" value="1"/>
</dbReference>
<dbReference type="STRING" id="136857.CTEST_10105"/>